<dbReference type="EMBL" id="SGXC01000004">
    <property type="protein sequence ID" value="RZS76909.1"/>
    <property type="molecule type" value="Genomic_DNA"/>
</dbReference>
<reference evidence="3 4" key="1">
    <citation type="submission" date="2019-02" db="EMBL/GenBank/DDBJ databases">
        <title>Genomic Encyclopedia of Type Strains, Phase IV (KMG-IV): sequencing the most valuable type-strain genomes for metagenomic binning, comparative biology and taxonomic classification.</title>
        <authorList>
            <person name="Goeker M."/>
        </authorList>
    </citation>
    <scope>NUCLEOTIDE SEQUENCE [LARGE SCALE GENOMIC DNA]</scope>
    <source>
        <strain evidence="3 4">K24</strain>
    </source>
</reference>
<dbReference type="InterPro" id="IPR011042">
    <property type="entry name" value="6-blade_b-propeller_TolB-like"/>
</dbReference>
<dbReference type="Pfam" id="PF07995">
    <property type="entry name" value="GSDH"/>
    <property type="match status" value="1"/>
</dbReference>
<dbReference type="PANTHER" id="PTHR19328:SF75">
    <property type="entry name" value="ALDOSE SUGAR DEHYDROGENASE YLII"/>
    <property type="match status" value="1"/>
</dbReference>
<feature type="domain" description="Glucose/Sorbosone dehydrogenase" evidence="2">
    <location>
        <begin position="53"/>
        <end position="385"/>
    </location>
</feature>
<dbReference type="AlphaFoldDB" id="A0A4Q7N6D3"/>
<proteinExistence type="predicted"/>
<keyword evidence="4" id="KW-1185">Reference proteome</keyword>
<evidence type="ECO:0000313" key="4">
    <source>
        <dbReference type="Proteomes" id="UP000292445"/>
    </source>
</evidence>
<keyword evidence="1" id="KW-0732">Signal</keyword>
<protein>
    <submittedName>
        <fullName evidence="3">Glucose/arabinose dehydrogenase</fullName>
    </submittedName>
</protein>
<feature type="signal peptide" evidence="1">
    <location>
        <begin position="1"/>
        <end position="24"/>
    </location>
</feature>
<sequence length="390" mass="41834">MKPVRWMAGWTVALGMAAATVSWAQPVRPGKDIPMNRAALPAGVQLSTWAEGLEHPWGLALLPQGGALVTERPGRLRVVSSRGELSEPVAGTPKVDARGQGGLLDVVLHPDFARNSLVYLSYAEAGEGGNSTAVARGKLVQDGGQWRFAESRVIFRQAPKFASTLHFGSRLVFARDGTLFITLGERSSRQTRPDAQGLNTHHGKVVRVSDDGGVPRDNPFVGDKQALPEIWSLGHRNPQGAALNPATGELWLVEHGPQGGDELNVVRAGKNYGWPLYTYGEEYGGGRIGQESSPAGFEPPIYSWVPSVSPSGLAFYTSQAIPSWTGSVFTGALSGQALIRLQMEGGKVVREERLLTDLGSRIRDVVMGASGELYLLTDARQGKILVLRAT</sequence>
<name>A0A4Q7N6D3_9BURK</name>
<evidence type="ECO:0000256" key="1">
    <source>
        <dbReference type="SAM" id="SignalP"/>
    </source>
</evidence>
<evidence type="ECO:0000313" key="3">
    <source>
        <dbReference type="EMBL" id="RZS76909.1"/>
    </source>
</evidence>
<dbReference type="OrthoDB" id="9770043at2"/>
<dbReference type="RefSeq" id="WP_130361984.1">
    <property type="nucleotide sequence ID" value="NZ_SGXC01000004.1"/>
</dbReference>
<comment type="caution">
    <text evidence="3">The sequence shown here is derived from an EMBL/GenBank/DDBJ whole genome shotgun (WGS) entry which is preliminary data.</text>
</comment>
<dbReference type="InterPro" id="IPR012938">
    <property type="entry name" value="Glc/Sorbosone_DH"/>
</dbReference>
<dbReference type="Proteomes" id="UP000292445">
    <property type="component" value="Unassembled WGS sequence"/>
</dbReference>
<dbReference type="Gene3D" id="2.120.10.30">
    <property type="entry name" value="TolB, C-terminal domain"/>
    <property type="match status" value="1"/>
</dbReference>
<accession>A0A4Q7N6D3</accession>
<dbReference type="InterPro" id="IPR011041">
    <property type="entry name" value="Quinoprot_gluc/sorb_DH_b-prop"/>
</dbReference>
<organism evidence="3 4">
    <name type="scientific">Pigmentiphaga kullae</name>
    <dbReference type="NCBI Taxonomy" id="151784"/>
    <lineage>
        <taxon>Bacteria</taxon>
        <taxon>Pseudomonadati</taxon>
        <taxon>Pseudomonadota</taxon>
        <taxon>Betaproteobacteria</taxon>
        <taxon>Burkholderiales</taxon>
        <taxon>Alcaligenaceae</taxon>
        <taxon>Pigmentiphaga</taxon>
    </lineage>
</organism>
<gene>
    <name evidence="3" type="ORF">EV675_5631</name>
</gene>
<dbReference type="SUPFAM" id="SSF50952">
    <property type="entry name" value="Soluble quinoprotein glucose dehydrogenase"/>
    <property type="match status" value="1"/>
</dbReference>
<evidence type="ECO:0000259" key="2">
    <source>
        <dbReference type="Pfam" id="PF07995"/>
    </source>
</evidence>
<dbReference type="PANTHER" id="PTHR19328">
    <property type="entry name" value="HEDGEHOG-INTERACTING PROTEIN"/>
    <property type="match status" value="1"/>
</dbReference>
<feature type="chain" id="PRO_5020328349" evidence="1">
    <location>
        <begin position="25"/>
        <end position="390"/>
    </location>
</feature>